<dbReference type="Pfam" id="PF00378">
    <property type="entry name" value="ECH_1"/>
    <property type="match status" value="1"/>
</dbReference>
<dbReference type="PANTHER" id="PTHR11941:SF133">
    <property type="entry name" value="1,2-EPOXYPHENYLACETYL-COA ISOMERASE"/>
    <property type="match status" value="1"/>
</dbReference>
<dbReference type="Proteomes" id="UP000202440">
    <property type="component" value="Chromosome"/>
</dbReference>
<organism evidence="1 2">
    <name type="scientific">Bacterioplanes sanyensis</name>
    <dbReference type="NCBI Taxonomy" id="1249553"/>
    <lineage>
        <taxon>Bacteria</taxon>
        <taxon>Pseudomonadati</taxon>
        <taxon>Pseudomonadota</taxon>
        <taxon>Gammaproteobacteria</taxon>
        <taxon>Oceanospirillales</taxon>
        <taxon>Oceanospirillaceae</taxon>
        <taxon>Bacterioplanes</taxon>
    </lineage>
</organism>
<dbReference type="GO" id="GO:0006635">
    <property type="term" value="P:fatty acid beta-oxidation"/>
    <property type="evidence" value="ECO:0007669"/>
    <property type="project" value="TreeGrafter"/>
</dbReference>
<dbReference type="EC" id="4.2.1.17" evidence="1"/>
<evidence type="ECO:0000313" key="1">
    <source>
        <dbReference type="EMBL" id="ASP37915.1"/>
    </source>
</evidence>
<dbReference type="GO" id="GO:0004300">
    <property type="term" value="F:enoyl-CoA hydratase activity"/>
    <property type="evidence" value="ECO:0007669"/>
    <property type="project" value="UniProtKB-EC"/>
</dbReference>
<keyword evidence="2" id="KW-1185">Reference proteome</keyword>
<dbReference type="PANTHER" id="PTHR11941">
    <property type="entry name" value="ENOYL-COA HYDRATASE-RELATED"/>
    <property type="match status" value="1"/>
</dbReference>
<dbReference type="AlphaFoldDB" id="A0A222FFR6"/>
<dbReference type="EMBL" id="CP022530">
    <property type="protein sequence ID" value="ASP37915.1"/>
    <property type="molecule type" value="Genomic_DNA"/>
</dbReference>
<keyword evidence="1" id="KW-0456">Lyase</keyword>
<evidence type="ECO:0000313" key="2">
    <source>
        <dbReference type="Proteomes" id="UP000202440"/>
    </source>
</evidence>
<dbReference type="InterPro" id="IPR029045">
    <property type="entry name" value="ClpP/crotonase-like_dom_sf"/>
</dbReference>
<dbReference type="SUPFAM" id="SSF52096">
    <property type="entry name" value="ClpP/crotonase"/>
    <property type="match status" value="1"/>
</dbReference>
<dbReference type="CDD" id="cd06558">
    <property type="entry name" value="crotonase-like"/>
    <property type="match status" value="1"/>
</dbReference>
<gene>
    <name evidence="1" type="ORF">CHH28_04145</name>
</gene>
<accession>A0A222FFR6</accession>
<sequence length="286" mass="30913">MLWLTHRRWITSKTLLNSNRTNCMTDSSPALLVERCHDGNDEPSIVLATFNRAALKHAISDADMIDAIEQLIDEINASLTGPQAVKVLVVTGSDGVFSGGGNIKAMQARTGMFAGDERQLSEHYRDYIQRIPRAFARLQVPAIAAVNGAAIGAGNDLVCMCDMAIAARSAVFAESFIQLGLIPGDGGAWLLPRRVGMQHAMAMALTGRRFSADEALAMNLVMQVVADDQLLGTALGLARQMAVHDGRVLRESKRLLLEAQQQTLDQALDAAAQLQGQLHHAESFKL</sequence>
<dbReference type="KEGG" id="bsan:CHH28_04145"/>
<dbReference type="InterPro" id="IPR001753">
    <property type="entry name" value="Enoyl-CoA_hydra/iso"/>
</dbReference>
<proteinExistence type="predicted"/>
<dbReference type="Gene3D" id="3.90.226.10">
    <property type="entry name" value="2-enoyl-CoA Hydratase, Chain A, domain 1"/>
    <property type="match status" value="1"/>
</dbReference>
<name>A0A222FFR6_9GAMM</name>
<protein>
    <submittedName>
        <fullName evidence="1">Enoyl-CoA hydratase</fullName>
        <ecNumber evidence="1">4.2.1.17</ecNumber>
    </submittedName>
</protein>
<reference evidence="1 2" key="1">
    <citation type="submission" date="2017-07" db="EMBL/GenBank/DDBJ databases">
        <title>Annotated genome sequence of Bacterioplanes sanyensis isolated from Red Sea.</title>
        <authorList>
            <person name="Rehman Z.U."/>
        </authorList>
    </citation>
    <scope>NUCLEOTIDE SEQUENCE [LARGE SCALE GENOMIC DNA]</scope>
    <source>
        <strain evidence="1 2">NV9</strain>
    </source>
</reference>